<dbReference type="InterPro" id="IPR007820">
    <property type="entry name" value="AbrB_fam"/>
</dbReference>
<protein>
    <recommendedName>
        <fullName evidence="4">Ammonia monooxygenase</fullName>
    </recommendedName>
</protein>
<feature type="transmembrane region" description="Helical" evidence="1">
    <location>
        <begin position="204"/>
        <end position="221"/>
    </location>
</feature>
<evidence type="ECO:0000256" key="1">
    <source>
        <dbReference type="SAM" id="Phobius"/>
    </source>
</evidence>
<feature type="transmembrane region" description="Helical" evidence="1">
    <location>
        <begin position="283"/>
        <end position="308"/>
    </location>
</feature>
<keyword evidence="1" id="KW-0472">Membrane</keyword>
<feature type="transmembrane region" description="Helical" evidence="1">
    <location>
        <begin position="57"/>
        <end position="76"/>
    </location>
</feature>
<reference evidence="2 3" key="1">
    <citation type="submission" date="2017-06" db="EMBL/GenBank/DDBJ databases">
        <authorList>
            <person name="Furmanczyk E.M."/>
        </authorList>
    </citation>
    <scope>NUCLEOTIDE SEQUENCE [LARGE SCALE GENOMIC DNA]</scope>
    <source>
        <strain evidence="2 3">DSM 16611</strain>
    </source>
</reference>
<evidence type="ECO:0008006" key="4">
    <source>
        <dbReference type="Google" id="ProtNLM"/>
    </source>
</evidence>
<evidence type="ECO:0000313" key="3">
    <source>
        <dbReference type="Proteomes" id="UP000215455"/>
    </source>
</evidence>
<dbReference type="RefSeq" id="WP_083349466.1">
    <property type="nucleotide sequence ID" value="NZ_LT629767.1"/>
</dbReference>
<feature type="transmembrane region" description="Helical" evidence="1">
    <location>
        <begin position="251"/>
        <end position="271"/>
    </location>
</feature>
<dbReference type="Proteomes" id="UP000215455">
    <property type="component" value="Unassembled WGS sequence"/>
</dbReference>
<feature type="transmembrane region" description="Helical" evidence="1">
    <location>
        <begin position="88"/>
        <end position="104"/>
    </location>
</feature>
<keyword evidence="3" id="KW-1185">Reference proteome</keyword>
<keyword evidence="1" id="KW-0812">Transmembrane</keyword>
<comment type="caution">
    <text evidence="2">The sequence shown here is derived from an EMBL/GenBank/DDBJ whole genome shotgun (WGS) entry which is preliminary data.</text>
</comment>
<dbReference type="EMBL" id="NIWU01000008">
    <property type="protein sequence ID" value="OXR28239.1"/>
    <property type="molecule type" value="Genomic_DNA"/>
</dbReference>
<organism evidence="2 3">
    <name type="scientific">Pseudomonas umsongensis</name>
    <dbReference type="NCBI Taxonomy" id="198618"/>
    <lineage>
        <taxon>Bacteria</taxon>
        <taxon>Pseudomonadati</taxon>
        <taxon>Pseudomonadota</taxon>
        <taxon>Gammaproteobacteria</taxon>
        <taxon>Pseudomonadales</taxon>
        <taxon>Pseudomonadaceae</taxon>
        <taxon>Pseudomonas</taxon>
    </lineage>
</organism>
<sequence length="368" mass="39951">MDSRLPLSPFHELANFNNNQEIPLSGTKPQWSRFLCTLLLGCVGGVLATYAHWPLPWMIGSLVMVLLAQCFTPLNLQPLPGGRKTGQWIVGIGIGLHFNAYVLEQIVLNIFPILVGALITTAVSGVGVWFMRKGGEDKATAFFSSMAGGSAEMVNLGQRNGAKLSHVAAAQTLRVVMVVLTVPAVFKLLVSNSDLEHTSLPVDWYWLGIVFVIGGVAAWLLQHFRQPNPWLFGPLLITAGASIWFDLHVGLPFGASQLGQLLIGSSLGCFFERSFFRYAPAFLARSFISTCAMVITASVAAAGIGWFIDGDIRSLTLGMMPGGIAEMSLTAETLHLAVPLVTAMQTLRILLVLFLAEPIYRRWLGRGR</sequence>
<feature type="transmembrane region" description="Helical" evidence="1">
    <location>
        <begin position="228"/>
        <end position="245"/>
    </location>
</feature>
<dbReference type="InterPro" id="IPR017516">
    <property type="entry name" value="AbrB_dup"/>
</dbReference>
<dbReference type="Pfam" id="PF05145">
    <property type="entry name" value="AbrB"/>
    <property type="match status" value="1"/>
</dbReference>
<proteinExistence type="predicted"/>
<dbReference type="PIRSF" id="PIRSF038991">
    <property type="entry name" value="Protein_AbrB"/>
    <property type="match status" value="1"/>
</dbReference>
<feature type="transmembrane region" description="Helical" evidence="1">
    <location>
        <begin position="173"/>
        <end position="192"/>
    </location>
</feature>
<evidence type="ECO:0000313" key="2">
    <source>
        <dbReference type="EMBL" id="OXR28239.1"/>
    </source>
</evidence>
<name>A0ABX4DN83_9PSED</name>
<dbReference type="NCBIfam" id="TIGR03082">
    <property type="entry name" value="Gneg_AbrB_dup"/>
    <property type="match status" value="2"/>
</dbReference>
<keyword evidence="1" id="KW-1133">Transmembrane helix</keyword>
<accession>A0ABX4DN83</accession>
<gene>
    <name evidence="2" type="ORF">PSUM_27365</name>
</gene>
<feature type="transmembrane region" description="Helical" evidence="1">
    <location>
        <begin position="336"/>
        <end position="356"/>
    </location>
</feature>
<feature type="transmembrane region" description="Helical" evidence="1">
    <location>
        <begin position="34"/>
        <end position="51"/>
    </location>
</feature>
<feature type="transmembrane region" description="Helical" evidence="1">
    <location>
        <begin position="110"/>
        <end position="130"/>
    </location>
</feature>
<dbReference type="PANTHER" id="PTHR38457:SF1">
    <property type="entry name" value="REGULATOR ABRB-RELATED"/>
    <property type="match status" value="1"/>
</dbReference>
<dbReference type="PANTHER" id="PTHR38457">
    <property type="entry name" value="REGULATOR ABRB-RELATED"/>
    <property type="match status" value="1"/>
</dbReference>